<dbReference type="InterPro" id="IPR002930">
    <property type="entry name" value="GCV_H"/>
</dbReference>
<dbReference type="RefSeq" id="WP_139918607.1">
    <property type="nucleotide sequence ID" value="NZ_CBCSLE010000108.1"/>
</dbReference>
<dbReference type="GO" id="GO:0009249">
    <property type="term" value="P:protein lipoylation"/>
    <property type="evidence" value="ECO:0007669"/>
    <property type="project" value="TreeGrafter"/>
</dbReference>
<evidence type="ECO:0000259" key="5">
    <source>
        <dbReference type="PROSITE" id="PS50968"/>
    </source>
</evidence>
<comment type="function">
    <text evidence="3">The glycine cleavage system catalyzes the degradation of glycine. The H protein shuttles the methylamine group of glycine from the P protein to the T protein.</text>
</comment>
<dbReference type="HAMAP" id="MF_00272">
    <property type="entry name" value="GcvH"/>
    <property type="match status" value="1"/>
</dbReference>
<comment type="similarity">
    <text evidence="1 3">Belongs to the GcvH family.</text>
</comment>
<dbReference type="EMBL" id="JAAAPK010000014">
    <property type="protein sequence ID" value="NBC45428.1"/>
    <property type="molecule type" value="Genomic_DNA"/>
</dbReference>
<sequence>MADNVPQDLKYTQEHEWARVSGKIVVVGITHHAQQTLGDIVYVELPKLGAQVTAGDSFGTVESVKAVSELFAPISGKVVKVNDELVASPEDINTEPYGDGWLVEIELSDAGQLSNLLDAAAYEKLIKE</sequence>
<dbReference type="InterPro" id="IPR000089">
    <property type="entry name" value="Biotin_lipoyl"/>
</dbReference>
<protein>
    <recommendedName>
        <fullName evidence="3">Glycine cleavage system H protein</fullName>
    </recommendedName>
</protein>
<reference evidence="6 7" key="1">
    <citation type="submission" date="2020-01" db="EMBL/GenBank/DDBJ databases">
        <title>The draft genome sequence of Corallococcus exiguus DSM 14696.</title>
        <authorList>
            <person name="Zhang X."/>
            <person name="Zhu H."/>
        </authorList>
    </citation>
    <scope>NUCLEOTIDE SEQUENCE [LARGE SCALE GENOMIC DNA]</scope>
    <source>
        <strain evidence="6 7">DSM 14696</strain>
    </source>
</reference>
<keyword evidence="2 3" id="KW-0450">Lipoyl</keyword>
<keyword evidence="7" id="KW-1185">Reference proteome</keyword>
<dbReference type="PANTHER" id="PTHR11715">
    <property type="entry name" value="GLYCINE CLEAVAGE SYSTEM H PROTEIN"/>
    <property type="match status" value="1"/>
</dbReference>
<evidence type="ECO:0000313" key="6">
    <source>
        <dbReference type="EMBL" id="NBC45428.1"/>
    </source>
</evidence>
<dbReference type="GO" id="GO:0005829">
    <property type="term" value="C:cytosol"/>
    <property type="evidence" value="ECO:0007669"/>
    <property type="project" value="TreeGrafter"/>
</dbReference>
<comment type="caution">
    <text evidence="6">The sequence shown here is derived from an EMBL/GenBank/DDBJ whole genome shotgun (WGS) entry which is preliminary data.</text>
</comment>
<evidence type="ECO:0000256" key="2">
    <source>
        <dbReference type="ARBA" id="ARBA00022823"/>
    </source>
</evidence>
<proteinExistence type="inferred from homology"/>
<dbReference type="InterPro" id="IPR003016">
    <property type="entry name" value="2-oxoA_DH_lipoyl-BS"/>
</dbReference>
<dbReference type="SUPFAM" id="SSF51230">
    <property type="entry name" value="Single hybrid motif"/>
    <property type="match status" value="1"/>
</dbReference>
<dbReference type="NCBIfam" id="TIGR00527">
    <property type="entry name" value="gcvH"/>
    <property type="match status" value="1"/>
</dbReference>
<organism evidence="6 7">
    <name type="scientific">Corallococcus exiguus</name>
    <dbReference type="NCBI Taxonomy" id="83462"/>
    <lineage>
        <taxon>Bacteria</taxon>
        <taxon>Pseudomonadati</taxon>
        <taxon>Myxococcota</taxon>
        <taxon>Myxococcia</taxon>
        <taxon>Myxococcales</taxon>
        <taxon>Cystobacterineae</taxon>
        <taxon>Myxococcaceae</taxon>
        <taxon>Corallococcus</taxon>
    </lineage>
</organism>
<gene>
    <name evidence="3 6" type="primary">gcvH</name>
    <name evidence="6" type="ORF">GTZ93_37095</name>
</gene>
<dbReference type="CDD" id="cd06848">
    <property type="entry name" value="GCS_H"/>
    <property type="match status" value="1"/>
</dbReference>
<dbReference type="Pfam" id="PF01597">
    <property type="entry name" value="GCV_H"/>
    <property type="match status" value="1"/>
</dbReference>
<dbReference type="PANTHER" id="PTHR11715:SF3">
    <property type="entry name" value="GLYCINE CLEAVAGE SYSTEM H PROTEIN-RELATED"/>
    <property type="match status" value="1"/>
</dbReference>
<dbReference type="NCBIfam" id="NF002270">
    <property type="entry name" value="PRK01202.1"/>
    <property type="match status" value="1"/>
</dbReference>
<evidence type="ECO:0000313" key="7">
    <source>
        <dbReference type="Proteomes" id="UP000537825"/>
    </source>
</evidence>
<evidence type="ECO:0000256" key="3">
    <source>
        <dbReference type="HAMAP-Rule" id="MF_00272"/>
    </source>
</evidence>
<dbReference type="Gene3D" id="2.40.50.100">
    <property type="match status" value="1"/>
</dbReference>
<feature type="modified residue" description="N6-lipoyllysine" evidence="3 4">
    <location>
        <position position="65"/>
    </location>
</feature>
<dbReference type="GO" id="GO:0005960">
    <property type="term" value="C:glycine cleavage complex"/>
    <property type="evidence" value="ECO:0007669"/>
    <property type="project" value="InterPro"/>
</dbReference>
<dbReference type="InterPro" id="IPR033753">
    <property type="entry name" value="GCV_H/Fam206"/>
</dbReference>
<name>A0A7X4YHB5_9BACT</name>
<accession>A0A7X4YHB5</accession>
<dbReference type="InterPro" id="IPR011053">
    <property type="entry name" value="Single_hybrid_motif"/>
</dbReference>
<dbReference type="InterPro" id="IPR017453">
    <property type="entry name" value="GCV_H_sub"/>
</dbReference>
<evidence type="ECO:0000256" key="1">
    <source>
        <dbReference type="ARBA" id="ARBA00009249"/>
    </source>
</evidence>
<dbReference type="Proteomes" id="UP000537825">
    <property type="component" value="Unassembled WGS sequence"/>
</dbReference>
<feature type="domain" description="Lipoyl-binding" evidence="5">
    <location>
        <begin position="24"/>
        <end position="106"/>
    </location>
</feature>
<dbReference type="AlphaFoldDB" id="A0A7X4YHB5"/>
<comment type="subunit">
    <text evidence="3">The glycine cleavage system is composed of four proteins: P, T, L and H.</text>
</comment>
<evidence type="ECO:0000256" key="4">
    <source>
        <dbReference type="PIRSR" id="PIRSR617453-50"/>
    </source>
</evidence>
<dbReference type="GO" id="GO:0019464">
    <property type="term" value="P:glycine decarboxylation via glycine cleavage system"/>
    <property type="evidence" value="ECO:0007669"/>
    <property type="project" value="UniProtKB-UniRule"/>
</dbReference>
<comment type="cofactor">
    <cofactor evidence="3">
        <name>(R)-lipoate</name>
        <dbReference type="ChEBI" id="CHEBI:83088"/>
    </cofactor>
    <text evidence="3">Binds 1 lipoyl cofactor covalently.</text>
</comment>
<dbReference type="PROSITE" id="PS50968">
    <property type="entry name" value="BIOTINYL_LIPOYL"/>
    <property type="match status" value="1"/>
</dbReference>
<dbReference type="PROSITE" id="PS00189">
    <property type="entry name" value="LIPOYL"/>
    <property type="match status" value="1"/>
</dbReference>